<dbReference type="Proteomes" id="UP000027616">
    <property type="component" value="Chromosome I"/>
</dbReference>
<keyword evidence="1" id="KW-0732">Signal</keyword>
<feature type="signal peptide" evidence="1">
    <location>
        <begin position="1"/>
        <end position="19"/>
    </location>
</feature>
<feature type="chain" id="PRO_5001589465" evidence="1">
    <location>
        <begin position="20"/>
        <end position="257"/>
    </location>
</feature>
<dbReference type="STRING" id="1433126.BN938_1712"/>
<name>A0A060R8J5_9BACT</name>
<gene>
    <name evidence="2" type="ORF">BN938_1712</name>
</gene>
<organism evidence="2 3">
    <name type="scientific">Mucinivorans hirudinis</name>
    <dbReference type="NCBI Taxonomy" id="1433126"/>
    <lineage>
        <taxon>Bacteria</taxon>
        <taxon>Pseudomonadati</taxon>
        <taxon>Bacteroidota</taxon>
        <taxon>Bacteroidia</taxon>
        <taxon>Bacteroidales</taxon>
        <taxon>Rikenellaceae</taxon>
        <taxon>Mucinivorans</taxon>
    </lineage>
</organism>
<dbReference type="EMBL" id="HG934468">
    <property type="protein sequence ID" value="CDN31792.1"/>
    <property type="molecule type" value="Genomic_DNA"/>
</dbReference>
<dbReference type="OrthoDB" id="9554489at2"/>
<protein>
    <submittedName>
        <fullName evidence="2">Uncharacterized protein</fullName>
    </submittedName>
</protein>
<dbReference type="KEGG" id="rbc:BN938_1712"/>
<dbReference type="HOGENOM" id="CLU_1081036_0_0_10"/>
<keyword evidence="3" id="KW-1185">Reference proteome</keyword>
<evidence type="ECO:0000313" key="2">
    <source>
        <dbReference type="EMBL" id="CDN31792.1"/>
    </source>
</evidence>
<evidence type="ECO:0000256" key="1">
    <source>
        <dbReference type="SAM" id="SignalP"/>
    </source>
</evidence>
<sequence>MRKIFIALLCLCLFNHIFAKSLKHGQSGGHEADIYSVLPFDRDGKIDALILAIHNNIDLPIGYFNGLRDEPHHQFTWHKYGHRTFFHWGFNSNPKSSKILQELVEERQWTPDVVNAFWDKVIAEQARRNRLTMENVGKTLNFGVSGAERSYSNAFASIITDIHILGDYSTTNIAMLQSLDLVVADIEKALFESLKGGAEAKRINKLLNDTKSIQSERDRAAEILLILQKELPKFILTVQDGFFKRHFSKLGYSLRKV</sequence>
<dbReference type="AlphaFoldDB" id="A0A060R8J5"/>
<reference evidence="2 3" key="1">
    <citation type="journal article" date="2015" name="Genome Announc.">
        <title>Complete Genome Sequence of the Novel Leech Symbiont Mucinivorans hirudinis M3T.</title>
        <authorList>
            <person name="Nelson M.C."/>
            <person name="Bomar L."/>
            <person name="Graf J."/>
        </authorList>
    </citation>
    <scope>NUCLEOTIDE SEQUENCE [LARGE SCALE GENOMIC DNA]</scope>
    <source>
        <strain evidence="3">M3</strain>
    </source>
</reference>
<proteinExistence type="predicted"/>
<accession>A0A060R8J5</accession>
<evidence type="ECO:0000313" key="3">
    <source>
        <dbReference type="Proteomes" id="UP000027616"/>
    </source>
</evidence>